<feature type="compositionally biased region" description="Polar residues" evidence="1">
    <location>
        <begin position="1547"/>
        <end position="1556"/>
    </location>
</feature>
<reference evidence="2 3" key="1">
    <citation type="journal article" date="2019" name="Sci. Rep.">
        <title>Comparative genomics of chytrid fungi reveal insights into the obligate biotrophic and pathogenic lifestyle of Synchytrium endobioticum.</title>
        <authorList>
            <person name="van de Vossenberg B.T.L.H."/>
            <person name="Warris S."/>
            <person name="Nguyen H.D.T."/>
            <person name="van Gent-Pelzer M.P.E."/>
            <person name="Joly D.L."/>
            <person name="van de Geest H.C."/>
            <person name="Bonants P.J.M."/>
            <person name="Smith D.S."/>
            <person name="Levesque C.A."/>
            <person name="van der Lee T.A.J."/>
        </authorList>
    </citation>
    <scope>NUCLEOTIDE SEQUENCE [LARGE SCALE GENOMIC DNA]</scope>
    <source>
        <strain evidence="2 3">CBS 809.83</strain>
    </source>
</reference>
<sequence>METHPQEDTPERHNDISMAQRRPGTVSAAHDALKLRDMIPTNIEPVPLNHTSAHDNYTAPVATDQHHVAPSADRRTSIVASQTVRDDAADDDFKQPIVEHIPGEFPDDRESTYEGYSSDEEPTITEFVSNAASAATSFFRNVSRRVSRNIESIDIPAADKQSSTTTTATTASTGVLPSNIAGSIVGSAAAVANKAKESLGNLYQTTTAKLAVPGQSSEEAAAHGVYSLDDSTPTKLEDVTRQVFAESTLPVPSVQTSITEPTDELPGQDTVLAVPATAMDQPELVGDIMRETAVIGVSPVTGQPQVLADVVQEAPVVAVAKAQPTQVVETHYAPAPAVETLQYPVIVPGAAQSPVTTVVETACDTVTKVAAAAPEKIHATKETAIGAYESARDTVSHVSAVAPETIQVTKEAAANSYGSSYDQAAARTANLPVVAKETVHKAVATVQETTAKVQETIARTVDTAQHSVAAEKARELASSAAVSREAAGESYSTSYEQAAARTANLPVVAKETAQKAVATVQETARTTKETVGQTVDTIVNSAAADKAREIVYTAQIVAEDAANATVAAVSTAAAKTAETSRAVYGVAADTSSRAVSTTSEVVSPAIAATRESTITSYHQSEERTTEILEHARDIAVEYGTTAKVLATDALHKVEDAAVYVYHHTSEGAVSTAHKAAHVGEVAYHSTADALTAAKHVAENVAHRAVDGAVVAKDASVRSATVASNRVAEVSAPVVQAASNAGRAVANTASSAATATANTVSGATRAVVNTASNAATATANTVGGATRAVANTASNAATATANTVGGATRAVVNTASNAASATANTVTGATRSIGNTASNAVTATKNTVTGFTTRSAAPADTDATREVAGVDSARADVVVPKEGWKIKETVTNTASNVLNNAVAVPKAAATGVAHAATAVGSAVGSAASTAARTVVAVPVAIGHGVVNTASAVGQGVSNAATGTVNTVKAIPSAATNTATNAASSLASLPTTIKSVLPGGTSAAKETPATVVPETGATVPVEWRQGVADSTELKEEQEATPLEDIVYAEEMERTRREQPGATARQFADHAREEATAFTEGIRAHLGESSEIPALAVPRREWAREAEEVERQDRVEAQARQRSLASQQAHAFAHGLSSVSGDGDHLKSVASHAQALKLEGDIEAERESRVSEPNEDGAHSVAAAVQAGISEQGNPAVHIAQRELTRSAEETARDERTSESSQMHDQQTAEKVASLFQAGLGGANTTSPAADVAKIALIRTAEDTERDERIEDGWKHQPHAHSEARLVQEAFEEGVELNPVHGGYKLAEVRNVEEQERERRIREEGDHSASTAAAGAVRDAIHNADADAPAALHVAERELVRSAEEEERLDRMASNDGLRTAGSPTQIAFALRAGLLRDGERNPAIDVARSAAEYDEPSSSRSAKAAVGVTPSTLNAAPSDARNRVFKQDQTEHVQPATFQDWGAHNNSLLGHDSLSAGQEPLSVPTSAADVKEPEPDVVDDAILGDIGDGNRSPPSTPMEGDLPPSSSTVPRIHTTSLADQRATLHPKTSHTNLSLSPTSDHRPPTPSRDDSTAVDQIGLETIRPNPLDDPNAQIVSTTPTTPLTERRQSTPSPTDSGSSSRRSSGSGGDRTPHRLHALKEKAIGKIEHTIGKVVHSEHLKVEGSARQAAGAAELQAVKERRKSADYSSRTSSPTH</sequence>
<accession>A0A507E340</accession>
<feature type="region of interest" description="Disordered" evidence="1">
    <location>
        <begin position="1661"/>
        <end position="1693"/>
    </location>
</feature>
<dbReference type="EMBL" id="QEAQ01000051">
    <property type="protein sequence ID" value="TPX57538.1"/>
    <property type="molecule type" value="Genomic_DNA"/>
</dbReference>
<protein>
    <submittedName>
        <fullName evidence="2">Uncharacterized protein</fullName>
    </submittedName>
</protein>
<feature type="compositionally biased region" description="Polar residues" evidence="1">
    <location>
        <begin position="1522"/>
        <end position="1536"/>
    </location>
</feature>
<feature type="region of interest" description="Disordered" evidence="1">
    <location>
        <begin position="1308"/>
        <end position="1330"/>
    </location>
</feature>
<feature type="compositionally biased region" description="Polar residues" evidence="1">
    <location>
        <begin position="1683"/>
        <end position="1693"/>
    </location>
</feature>
<feature type="compositionally biased region" description="Basic and acidic residues" evidence="1">
    <location>
        <begin position="1203"/>
        <end position="1215"/>
    </location>
</feature>
<organism evidence="2 3">
    <name type="scientific">Powellomyces hirtus</name>
    <dbReference type="NCBI Taxonomy" id="109895"/>
    <lineage>
        <taxon>Eukaryota</taxon>
        <taxon>Fungi</taxon>
        <taxon>Fungi incertae sedis</taxon>
        <taxon>Chytridiomycota</taxon>
        <taxon>Chytridiomycota incertae sedis</taxon>
        <taxon>Chytridiomycetes</taxon>
        <taxon>Spizellomycetales</taxon>
        <taxon>Powellomycetaceae</taxon>
        <taxon>Powellomyces</taxon>
    </lineage>
</organism>
<feature type="compositionally biased region" description="Basic and acidic residues" evidence="1">
    <location>
        <begin position="1308"/>
        <end position="1324"/>
    </location>
</feature>
<feature type="region of interest" description="Disordered" evidence="1">
    <location>
        <begin position="1"/>
        <end position="27"/>
    </location>
</feature>
<keyword evidence="3" id="KW-1185">Reference proteome</keyword>
<feature type="compositionally biased region" description="Low complexity" evidence="1">
    <location>
        <begin position="1662"/>
        <end position="1673"/>
    </location>
</feature>
<evidence type="ECO:0000256" key="1">
    <source>
        <dbReference type="SAM" id="MobiDB-lite"/>
    </source>
</evidence>
<gene>
    <name evidence="2" type="ORF">PhCBS80983_g03766</name>
</gene>
<feature type="region of interest" description="Disordered" evidence="1">
    <location>
        <begin position="1460"/>
        <end position="1637"/>
    </location>
</feature>
<dbReference type="Proteomes" id="UP000318582">
    <property type="component" value="Unassembled WGS sequence"/>
</dbReference>
<evidence type="ECO:0000313" key="2">
    <source>
        <dbReference type="EMBL" id="TPX57538.1"/>
    </source>
</evidence>
<feature type="compositionally biased region" description="Basic and acidic residues" evidence="1">
    <location>
        <begin position="1"/>
        <end position="15"/>
    </location>
</feature>
<evidence type="ECO:0000313" key="3">
    <source>
        <dbReference type="Proteomes" id="UP000318582"/>
    </source>
</evidence>
<name>A0A507E340_9FUNG</name>
<feature type="compositionally biased region" description="Low complexity" evidence="1">
    <location>
        <begin position="1607"/>
        <end position="1622"/>
    </location>
</feature>
<feature type="compositionally biased region" description="Basic and acidic residues" evidence="1">
    <location>
        <begin position="1557"/>
        <end position="1569"/>
    </location>
</feature>
<feature type="region of interest" description="Disordered" evidence="1">
    <location>
        <begin position="68"/>
        <end position="90"/>
    </location>
</feature>
<proteinExistence type="predicted"/>
<feature type="region of interest" description="Disordered" evidence="1">
    <location>
        <begin position="1203"/>
        <end position="1226"/>
    </location>
</feature>
<comment type="caution">
    <text evidence="2">The sequence shown here is derived from an EMBL/GenBank/DDBJ whole genome shotgun (WGS) entry which is preliminary data.</text>
</comment>
<feature type="compositionally biased region" description="Polar residues" evidence="1">
    <location>
        <begin position="1591"/>
        <end position="1601"/>
    </location>
</feature>